<evidence type="ECO:0000313" key="3">
    <source>
        <dbReference type="EMBL" id="KGA42454.1"/>
    </source>
</evidence>
<proteinExistence type="predicted"/>
<evidence type="ECO:0000256" key="1">
    <source>
        <dbReference type="ARBA" id="ARBA00023002"/>
    </source>
</evidence>
<dbReference type="PANTHER" id="PTHR43217">
    <property type="entry name" value="SUCCINATE SEMIALDEHYDE DEHYDROGENASE [NAD(P)+] SAD"/>
    <property type="match status" value="1"/>
</dbReference>
<reference evidence="3 4" key="1">
    <citation type="submission" date="2014-08" db="EMBL/GenBank/DDBJ databases">
        <title>Genome sequences of NCPPB Pectobacterium isolates.</title>
        <authorList>
            <person name="Glover R.H."/>
            <person name="Sapp M."/>
            <person name="Elphinstone J."/>
        </authorList>
    </citation>
    <scope>NUCLEOTIDE SEQUENCE [LARGE SCALE GENOMIC DNA]</scope>
    <source>
        <strain evidence="3 4">NCPPB3841</strain>
    </source>
</reference>
<keyword evidence="4" id="KW-1185">Reference proteome</keyword>
<feature type="domain" description="Aldehyde dehydrogenase" evidence="2">
    <location>
        <begin position="10"/>
        <end position="458"/>
    </location>
</feature>
<evidence type="ECO:0000313" key="4">
    <source>
        <dbReference type="Proteomes" id="UP000029447"/>
    </source>
</evidence>
<dbReference type="Pfam" id="PF00171">
    <property type="entry name" value="Aldedh"/>
    <property type="match status" value="1"/>
</dbReference>
<accession>A0ABR4VSU7</accession>
<dbReference type="InterPro" id="IPR015590">
    <property type="entry name" value="Aldehyde_DH_dom"/>
</dbReference>
<name>A0ABR4VSU7_9GAMM</name>
<dbReference type="PANTHER" id="PTHR43217:SF2">
    <property type="entry name" value="SUCCINATE-SEMIALDEHYDE DEHYDROGENASE [NADP(+)]"/>
    <property type="match status" value="1"/>
</dbReference>
<keyword evidence="1" id="KW-0560">Oxidoreductase</keyword>
<dbReference type="InterPro" id="IPR016163">
    <property type="entry name" value="Ald_DH_C"/>
</dbReference>
<dbReference type="InterPro" id="IPR016162">
    <property type="entry name" value="Ald_DH_N"/>
</dbReference>
<sequence>MTNATVPHGYHTLNPATGELLKEFPTLTDAEADALLTRAHDAYLEWRTVPVQRRVEIFRKFADLMDANIDQFGHQITLEMGKPLSEAKMESGLPGMIFRYFADNAEEMLAEREIKVTGFSRVYTRREPVGVTVAIEPWNGPLYQSMRAAAPNLMLGNAVVMKPAEIVAGSTLMMDAIFAEAGFPPHLYQSALVSREQISRFIADPRVRAVALTGSDRAGSIIGEQAGRHIKPVVLELGGSDAFIVLDSANPAAVAAEASACRLFGMGQSCMSPKRAIVTQKIADVFIKTYVQGFADGKVGDPFDAQTTVGPLSSVAAADNLHAQYQDAIDKGATVLLAGGRVKGPGAFFKPAVLTGITPEMRLYQEEAFGPLGVIYVVPDAEAAITLANATKYGLGGTVFSDDLAEAKRVAEALDTGMVGINRYMGAPLEVPFGGTKASGVGRELGMTAMDAFANHKTYSIP</sequence>
<dbReference type="SUPFAM" id="SSF53720">
    <property type="entry name" value="ALDH-like"/>
    <property type="match status" value="1"/>
</dbReference>
<dbReference type="RefSeq" id="WP_039492514.1">
    <property type="nucleotide sequence ID" value="NZ_JBEHES010000005.1"/>
</dbReference>
<dbReference type="InterPro" id="IPR016161">
    <property type="entry name" value="Ald_DH/histidinol_DH"/>
</dbReference>
<organism evidence="3 4">
    <name type="scientific">Pectobacterium odoriferum</name>
    <dbReference type="NCBI Taxonomy" id="78398"/>
    <lineage>
        <taxon>Bacteria</taxon>
        <taxon>Pseudomonadati</taxon>
        <taxon>Pseudomonadota</taxon>
        <taxon>Gammaproteobacteria</taxon>
        <taxon>Enterobacterales</taxon>
        <taxon>Pectobacteriaceae</taxon>
        <taxon>Pectobacterium</taxon>
    </lineage>
</organism>
<evidence type="ECO:0000259" key="2">
    <source>
        <dbReference type="Pfam" id="PF00171"/>
    </source>
</evidence>
<gene>
    <name evidence="3" type="ORF">KU75_07005</name>
</gene>
<dbReference type="Gene3D" id="3.40.605.10">
    <property type="entry name" value="Aldehyde Dehydrogenase, Chain A, domain 1"/>
    <property type="match status" value="1"/>
</dbReference>
<dbReference type="EMBL" id="JQOF01000004">
    <property type="protein sequence ID" value="KGA42454.1"/>
    <property type="molecule type" value="Genomic_DNA"/>
</dbReference>
<comment type="caution">
    <text evidence="3">The sequence shown here is derived from an EMBL/GenBank/DDBJ whole genome shotgun (WGS) entry which is preliminary data.</text>
</comment>
<dbReference type="Gene3D" id="3.40.309.10">
    <property type="entry name" value="Aldehyde Dehydrogenase, Chain A, domain 2"/>
    <property type="match status" value="1"/>
</dbReference>
<protein>
    <submittedName>
        <fullName evidence="3">Succinate-semialdehyde dehydrogenase</fullName>
    </submittedName>
</protein>
<dbReference type="Proteomes" id="UP000029447">
    <property type="component" value="Unassembled WGS sequence"/>
</dbReference>
<dbReference type="InterPro" id="IPR047110">
    <property type="entry name" value="GABD/Sad-like"/>
</dbReference>